<dbReference type="PANTHER" id="PTHR46328">
    <property type="entry name" value="FAR-RED IMPAIRED RESPONSIVE (FAR1) FAMILY PROTEIN-RELATED"/>
    <property type="match status" value="1"/>
</dbReference>
<evidence type="ECO:0008006" key="3">
    <source>
        <dbReference type="Google" id="ProtNLM"/>
    </source>
</evidence>
<name>A0ABU6S5U5_9FABA</name>
<comment type="caution">
    <text evidence="1">The sequence shown here is derived from an EMBL/GenBank/DDBJ whole genome shotgun (WGS) entry which is preliminary data.</text>
</comment>
<keyword evidence="2" id="KW-1185">Reference proteome</keyword>
<evidence type="ECO:0000313" key="2">
    <source>
        <dbReference type="Proteomes" id="UP001341840"/>
    </source>
</evidence>
<reference evidence="1 2" key="1">
    <citation type="journal article" date="2023" name="Plants (Basel)">
        <title>Bridging the Gap: Combining Genomics and Transcriptomics Approaches to Understand Stylosanthes scabra, an Orphan Legume from the Brazilian Caatinga.</title>
        <authorList>
            <person name="Ferreira-Neto J.R.C."/>
            <person name="da Silva M.D."/>
            <person name="Binneck E."/>
            <person name="de Melo N.F."/>
            <person name="da Silva R.H."/>
            <person name="de Melo A.L.T.M."/>
            <person name="Pandolfi V."/>
            <person name="Bustamante F.O."/>
            <person name="Brasileiro-Vidal A.C."/>
            <person name="Benko-Iseppon A.M."/>
        </authorList>
    </citation>
    <scope>NUCLEOTIDE SEQUENCE [LARGE SCALE GENOMIC DNA]</scope>
    <source>
        <tissue evidence="1">Leaves</tissue>
    </source>
</reference>
<organism evidence="1 2">
    <name type="scientific">Stylosanthes scabra</name>
    <dbReference type="NCBI Taxonomy" id="79078"/>
    <lineage>
        <taxon>Eukaryota</taxon>
        <taxon>Viridiplantae</taxon>
        <taxon>Streptophyta</taxon>
        <taxon>Embryophyta</taxon>
        <taxon>Tracheophyta</taxon>
        <taxon>Spermatophyta</taxon>
        <taxon>Magnoliopsida</taxon>
        <taxon>eudicotyledons</taxon>
        <taxon>Gunneridae</taxon>
        <taxon>Pentapetalae</taxon>
        <taxon>rosids</taxon>
        <taxon>fabids</taxon>
        <taxon>Fabales</taxon>
        <taxon>Fabaceae</taxon>
        <taxon>Papilionoideae</taxon>
        <taxon>50 kb inversion clade</taxon>
        <taxon>dalbergioids sensu lato</taxon>
        <taxon>Dalbergieae</taxon>
        <taxon>Pterocarpus clade</taxon>
        <taxon>Stylosanthes</taxon>
    </lineage>
</organism>
<gene>
    <name evidence="1" type="ORF">PIB30_013037</name>
</gene>
<dbReference type="EMBL" id="JASCZI010060448">
    <property type="protein sequence ID" value="MED6131786.1"/>
    <property type="molecule type" value="Genomic_DNA"/>
</dbReference>
<sequence>MVFEIHQNLEPSSQDNQLFEALDELGNASGCSDSSNSTREHGLTTKVMIHNLIPDEEIPKEGMLFDTLEEARQLYYNYGNKMDFVPHIRNTNFDKDGKTPISQNIHCNRGGYRKKKSGNPKIKNSIICKLQSSHICEA</sequence>
<evidence type="ECO:0000313" key="1">
    <source>
        <dbReference type="EMBL" id="MED6131786.1"/>
    </source>
</evidence>
<accession>A0ABU6S5U5</accession>
<dbReference type="Proteomes" id="UP001341840">
    <property type="component" value="Unassembled WGS sequence"/>
</dbReference>
<proteinExistence type="predicted"/>
<protein>
    <recommendedName>
        <fullName evidence="3">FAR1 domain-containing protein</fullName>
    </recommendedName>
</protein>